<dbReference type="PROSITE" id="PS50977">
    <property type="entry name" value="HTH_TETR_2"/>
    <property type="match status" value="1"/>
</dbReference>
<evidence type="ECO:0000256" key="1">
    <source>
        <dbReference type="ARBA" id="ARBA00023015"/>
    </source>
</evidence>
<dbReference type="Pfam" id="PF13305">
    <property type="entry name" value="TetR_C_33"/>
    <property type="match status" value="1"/>
</dbReference>
<feature type="DNA-binding region" description="H-T-H motif" evidence="4">
    <location>
        <begin position="29"/>
        <end position="48"/>
    </location>
</feature>
<proteinExistence type="predicted"/>
<dbReference type="InterPro" id="IPR001647">
    <property type="entry name" value="HTH_TetR"/>
</dbReference>
<name>A0A1Q4V0G8_9ACTN</name>
<evidence type="ECO:0000256" key="2">
    <source>
        <dbReference type="ARBA" id="ARBA00023125"/>
    </source>
</evidence>
<reference evidence="6 7" key="1">
    <citation type="submission" date="2015-06" db="EMBL/GenBank/DDBJ databases">
        <title>Cloning and characterization of the uncialamcin biosynthetic gene cluster.</title>
        <authorList>
            <person name="Yan X."/>
            <person name="Huang T."/>
            <person name="Ge H."/>
            <person name="Shen B."/>
        </authorList>
    </citation>
    <scope>NUCLEOTIDE SEQUENCE [LARGE SCALE GENOMIC DNA]</scope>
    <source>
        <strain evidence="6 7">DCA2648</strain>
    </source>
</reference>
<gene>
    <name evidence="6" type="ORF">AB852_30055</name>
</gene>
<dbReference type="SUPFAM" id="SSF46689">
    <property type="entry name" value="Homeodomain-like"/>
    <property type="match status" value="1"/>
</dbReference>
<evidence type="ECO:0000256" key="4">
    <source>
        <dbReference type="PROSITE-ProRule" id="PRU00335"/>
    </source>
</evidence>
<keyword evidence="2 4" id="KW-0238">DNA-binding</keyword>
<dbReference type="GO" id="GO:0003700">
    <property type="term" value="F:DNA-binding transcription factor activity"/>
    <property type="evidence" value="ECO:0007669"/>
    <property type="project" value="TreeGrafter"/>
</dbReference>
<dbReference type="GO" id="GO:0000976">
    <property type="term" value="F:transcription cis-regulatory region binding"/>
    <property type="evidence" value="ECO:0007669"/>
    <property type="project" value="TreeGrafter"/>
</dbReference>
<dbReference type="AlphaFoldDB" id="A0A1Q4V0G8"/>
<dbReference type="InterPro" id="IPR050109">
    <property type="entry name" value="HTH-type_TetR-like_transc_reg"/>
</dbReference>
<keyword evidence="3" id="KW-0804">Transcription</keyword>
<evidence type="ECO:0000313" key="6">
    <source>
        <dbReference type="EMBL" id="OKH91304.1"/>
    </source>
</evidence>
<protein>
    <submittedName>
        <fullName evidence="6">TetR family transcriptional regulator</fullName>
    </submittedName>
</protein>
<evidence type="ECO:0000313" key="7">
    <source>
        <dbReference type="Proteomes" id="UP000186455"/>
    </source>
</evidence>
<evidence type="ECO:0000259" key="5">
    <source>
        <dbReference type="PROSITE" id="PS50977"/>
    </source>
</evidence>
<organism evidence="6 7">
    <name type="scientific">Streptomyces uncialis</name>
    <dbReference type="NCBI Taxonomy" id="1048205"/>
    <lineage>
        <taxon>Bacteria</taxon>
        <taxon>Bacillati</taxon>
        <taxon>Actinomycetota</taxon>
        <taxon>Actinomycetes</taxon>
        <taxon>Kitasatosporales</taxon>
        <taxon>Streptomycetaceae</taxon>
        <taxon>Streptomyces</taxon>
    </lineage>
</organism>
<dbReference type="Gene3D" id="1.10.357.10">
    <property type="entry name" value="Tetracycline Repressor, domain 2"/>
    <property type="match status" value="1"/>
</dbReference>
<dbReference type="Pfam" id="PF00440">
    <property type="entry name" value="TetR_N"/>
    <property type="match status" value="1"/>
</dbReference>
<dbReference type="InterPro" id="IPR009057">
    <property type="entry name" value="Homeodomain-like_sf"/>
</dbReference>
<dbReference type="PANTHER" id="PTHR30055:SF239">
    <property type="entry name" value="TRANSCRIPTIONAL REGULATORY PROTEIN"/>
    <property type="match status" value="1"/>
</dbReference>
<sequence length="188" mass="20125">MLAHLTPRAREIVVAARALVEESGPAALTMRALADSLGIKAPSLYKHFPDKSAVEAEVIAIGLLETAQALEAAEERHAHRRDTDAVVDGPEPPTLLAALGAAYRADALAHPYVYMLVTEGPLPRHALPEGLEYRAAAPLLRACGHDMDRARAVWAFAHGMVTLEIHGRFPPGADLAAAWRTGVRALEP</sequence>
<keyword evidence="1" id="KW-0805">Transcription regulation</keyword>
<dbReference type="PRINTS" id="PR00455">
    <property type="entry name" value="HTHTETR"/>
</dbReference>
<dbReference type="SUPFAM" id="SSF48498">
    <property type="entry name" value="Tetracyclin repressor-like, C-terminal domain"/>
    <property type="match status" value="1"/>
</dbReference>
<evidence type="ECO:0000256" key="3">
    <source>
        <dbReference type="ARBA" id="ARBA00023163"/>
    </source>
</evidence>
<dbReference type="InterPro" id="IPR025996">
    <property type="entry name" value="MT1864/Rv1816-like_C"/>
</dbReference>
<accession>A0A1Q4V0G8</accession>
<dbReference type="Proteomes" id="UP000186455">
    <property type="component" value="Unassembled WGS sequence"/>
</dbReference>
<dbReference type="EMBL" id="LFBV01000010">
    <property type="protein sequence ID" value="OKH91304.1"/>
    <property type="molecule type" value="Genomic_DNA"/>
</dbReference>
<dbReference type="PANTHER" id="PTHR30055">
    <property type="entry name" value="HTH-TYPE TRANSCRIPTIONAL REGULATOR RUTR"/>
    <property type="match status" value="1"/>
</dbReference>
<comment type="caution">
    <text evidence="6">The sequence shown here is derived from an EMBL/GenBank/DDBJ whole genome shotgun (WGS) entry which is preliminary data.</text>
</comment>
<dbReference type="InterPro" id="IPR036271">
    <property type="entry name" value="Tet_transcr_reg_TetR-rel_C_sf"/>
</dbReference>
<feature type="domain" description="HTH tetR-type" evidence="5">
    <location>
        <begin position="6"/>
        <end position="66"/>
    </location>
</feature>
<keyword evidence="7" id="KW-1185">Reference proteome</keyword>
<dbReference type="Gene3D" id="1.10.10.60">
    <property type="entry name" value="Homeodomain-like"/>
    <property type="match status" value="1"/>
</dbReference>